<proteinExistence type="predicted"/>
<dbReference type="AlphaFoldDB" id="A0A182TB98"/>
<reference evidence="2" key="2">
    <citation type="submission" date="2020-05" db="UniProtKB">
        <authorList>
            <consortium name="EnsemblMetazoa"/>
        </authorList>
    </citation>
    <scope>IDENTIFICATION</scope>
    <source>
        <strain evidence="2">maculatus3</strain>
    </source>
</reference>
<reference evidence="3" key="1">
    <citation type="submission" date="2013-09" db="EMBL/GenBank/DDBJ databases">
        <title>The Genome Sequence of Anopheles maculatus species B.</title>
        <authorList>
            <consortium name="The Broad Institute Genomics Platform"/>
            <person name="Neafsey D.E."/>
            <person name="Besansky N."/>
            <person name="Howell P."/>
            <person name="Walton C."/>
            <person name="Young S.K."/>
            <person name="Zeng Q."/>
            <person name="Gargeya S."/>
            <person name="Fitzgerald M."/>
            <person name="Haas B."/>
            <person name="Abouelleil A."/>
            <person name="Allen A.W."/>
            <person name="Alvarado L."/>
            <person name="Arachchi H.M."/>
            <person name="Berlin A.M."/>
            <person name="Chapman S.B."/>
            <person name="Gainer-Dewar J."/>
            <person name="Goldberg J."/>
            <person name="Griggs A."/>
            <person name="Gujja S."/>
            <person name="Hansen M."/>
            <person name="Howarth C."/>
            <person name="Imamovic A."/>
            <person name="Ireland A."/>
            <person name="Larimer J."/>
            <person name="McCowan C."/>
            <person name="Murphy C."/>
            <person name="Pearson M."/>
            <person name="Poon T.W."/>
            <person name="Priest M."/>
            <person name="Roberts A."/>
            <person name="Saif S."/>
            <person name="Shea T."/>
            <person name="Sisk P."/>
            <person name="Sykes S."/>
            <person name="Wortman J."/>
            <person name="Nusbaum C."/>
            <person name="Birren B."/>
        </authorList>
    </citation>
    <scope>NUCLEOTIDE SEQUENCE [LARGE SCALE GENOMIC DNA]</scope>
    <source>
        <strain evidence="3">maculatus3</strain>
    </source>
</reference>
<name>A0A182TB98_9DIPT</name>
<organism evidence="2 3">
    <name type="scientific">Anopheles maculatus</name>
    <dbReference type="NCBI Taxonomy" id="74869"/>
    <lineage>
        <taxon>Eukaryota</taxon>
        <taxon>Metazoa</taxon>
        <taxon>Ecdysozoa</taxon>
        <taxon>Arthropoda</taxon>
        <taxon>Hexapoda</taxon>
        <taxon>Insecta</taxon>
        <taxon>Pterygota</taxon>
        <taxon>Neoptera</taxon>
        <taxon>Endopterygota</taxon>
        <taxon>Diptera</taxon>
        <taxon>Nematocera</taxon>
        <taxon>Culicoidea</taxon>
        <taxon>Culicidae</taxon>
        <taxon>Anophelinae</taxon>
        <taxon>Anopheles</taxon>
        <taxon>Anopheles maculatus group</taxon>
    </lineage>
</organism>
<dbReference type="VEuPathDB" id="VectorBase:AMAM023378"/>
<dbReference type="EnsemblMetazoa" id="AMAM023378-RA">
    <property type="protein sequence ID" value="AMAM023378-PA"/>
    <property type="gene ID" value="AMAM023378"/>
</dbReference>
<protein>
    <submittedName>
        <fullName evidence="2">Uncharacterized protein</fullName>
    </submittedName>
</protein>
<feature type="compositionally biased region" description="Polar residues" evidence="1">
    <location>
        <begin position="1"/>
        <end position="20"/>
    </location>
</feature>
<evidence type="ECO:0000313" key="2">
    <source>
        <dbReference type="EnsemblMetazoa" id="AMAM023378-PA"/>
    </source>
</evidence>
<accession>A0A182TB98</accession>
<sequence>MDSSTTAASTDQEQLENTQFLPKATVYAVGATYDENDDAGEKNGGAGASCTPEEDRVEPAGGSEVDLPLGRSVSPPLPVPTDVGEWHSHCELAEPQRSTEAAVKEMLPAVKVPEVSEELAVAERLMFITALAPSGEEGVPAVEAAAAAAAAAEINQVAENHNTLATIVSDHGATTINGAQQQQQQQIVYIHGASTAELVESSTAASVTTASPSTLVHCGTYPNNNVVRIQIIPVDQCEQQQQQ</sequence>
<keyword evidence="3" id="KW-1185">Reference proteome</keyword>
<dbReference type="Proteomes" id="UP000075901">
    <property type="component" value="Unassembled WGS sequence"/>
</dbReference>
<evidence type="ECO:0000313" key="3">
    <source>
        <dbReference type="Proteomes" id="UP000075901"/>
    </source>
</evidence>
<feature type="region of interest" description="Disordered" evidence="1">
    <location>
        <begin position="1"/>
        <end position="76"/>
    </location>
</feature>
<evidence type="ECO:0000256" key="1">
    <source>
        <dbReference type="SAM" id="MobiDB-lite"/>
    </source>
</evidence>